<dbReference type="Gene3D" id="3.90.70.10">
    <property type="entry name" value="Cysteine proteinases"/>
    <property type="match status" value="1"/>
</dbReference>
<dbReference type="AlphaFoldDB" id="A0A3E2W345"/>
<accession>A0A3E2W345</accession>
<dbReference type="Proteomes" id="UP000260025">
    <property type="component" value="Unassembled WGS sequence"/>
</dbReference>
<protein>
    <recommendedName>
        <fullName evidence="2">Peptidase C39-like domain-containing protein</fullName>
    </recommendedName>
</protein>
<name>A0A3E2W345_CLOIN</name>
<dbReference type="OrthoDB" id="1655016at2"/>
<reference evidence="3 4" key="1">
    <citation type="submission" date="2018-08" db="EMBL/GenBank/DDBJ databases">
        <title>A genome reference for cultivated species of the human gut microbiota.</title>
        <authorList>
            <person name="Zou Y."/>
            <person name="Xue W."/>
            <person name="Luo G."/>
        </authorList>
    </citation>
    <scope>NUCLEOTIDE SEQUENCE [LARGE SCALE GENOMIC DNA]</scope>
    <source>
        <strain evidence="3 4">OF01-2LB</strain>
    </source>
</reference>
<evidence type="ECO:0000313" key="3">
    <source>
        <dbReference type="EMBL" id="RGC18576.1"/>
    </source>
</evidence>
<dbReference type="InterPro" id="IPR039564">
    <property type="entry name" value="Peptidase_C39-like"/>
</dbReference>
<proteinExistence type="predicted"/>
<dbReference type="EMBL" id="QVEV01000002">
    <property type="protein sequence ID" value="RGC18576.1"/>
    <property type="molecule type" value="Genomic_DNA"/>
</dbReference>
<evidence type="ECO:0000256" key="1">
    <source>
        <dbReference type="SAM" id="MobiDB-lite"/>
    </source>
</evidence>
<dbReference type="Pfam" id="PF13529">
    <property type="entry name" value="Peptidase_C39_2"/>
    <property type="match status" value="1"/>
</dbReference>
<evidence type="ECO:0000313" key="4">
    <source>
        <dbReference type="Proteomes" id="UP000260025"/>
    </source>
</evidence>
<organism evidence="3 4">
    <name type="scientific">Clostridium innocuum</name>
    <dbReference type="NCBI Taxonomy" id="1522"/>
    <lineage>
        <taxon>Bacteria</taxon>
        <taxon>Bacillati</taxon>
        <taxon>Bacillota</taxon>
        <taxon>Clostridia</taxon>
        <taxon>Eubacteriales</taxon>
        <taxon>Clostridiaceae</taxon>
        <taxon>Clostridium</taxon>
    </lineage>
</organism>
<evidence type="ECO:0000259" key="2">
    <source>
        <dbReference type="Pfam" id="PF13529"/>
    </source>
</evidence>
<dbReference type="RefSeq" id="WP_117441820.1">
    <property type="nucleotide sequence ID" value="NZ_JAJFEN010000008.1"/>
</dbReference>
<feature type="domain" description="Peptidase C39-like" evidence="2">
    <location>
        <begin position="96"/>
        <end position="236"/>
    </location>
</feature>
<feature type="compositionally biased region" description="Basic and acidic residues" evidence="1">
    <location>
        <begin position="55"/>
        <end position="75"/>
    </location>
</feature>
<sequence>MKRACSIILILVLISIVFLSAYSSLQTDYKLISATGAFSRGIIVHSMYSGDEAAATDRQEEAPSVQTDRESKPAEQSHGTASSKPQQKKLRIIQSVQETSYYCVPACIQMTLRYHAIECTQHSLAQQLHTDPVTGTEYVDMARVLNSYLFPDASMPSADEAGYHVQTIAPTDHTQEVSEIFSRRCEQNIKDGYPVFAAVDLHALYPALAHANHMVLVIGYAKNDETITSYYIIDPYPPVQDDVYKGLKIFSAEELVHAMLVNEEPAYIW</sequence>
<comment type="caution">
    <text evidence="3">The sequence shown here is derived from an EMBL/GenBank/DDBJ whole genome shotgun (WGS) entry which is preliminary data.</text>
</comment>
<gene>
    <name evidence="3" type="ORF">DXA38_02450</name>
</gene>
<feature type="region of interest" description="Disordered" evidence="1">
    <location>
        <begin position="53"/>
        <end position="89"/>
    </location>
</feature>